<gene>
    <name evidence="1" type="ORF">BpHYR1_023388</name>
</gene>
<accession>A0A3M7QJL6</accession>
<feature type="non-terminal residue" evidence="1">
    <location>
        <position position="30"/>
    </location>
</feature>
<proteinExistence type="predicted"/>
<evidence type="ECO:0000313" key="1">
    <source>
        <dbReference type="EMBL" id="RNA11324.1"/>
    </source>
</evidence>
<reference evidence="1 2" key="1">
    <citation type="journal article" date="2018" name="Sci. Rep.">
        <title>Genomic signatures of local adaptation to the degree of environmental predictability in rotifers.</title>
        <authorList>
            <person name="Franch-Gras L."/>
            <person name="Hahn C."/>
            <person name="Garcia-Roger E.M."/>
            <person name="Carmona M.J."/>
            <person name="Serra M."/>
            <person name="Gomez A."/>
        </authorList>
    </citation>
    <scope>NUCLEOTIDE SEQUENCE [LARGE SCALE GENOMIC DNA]</scope>
    <source>
        <strain evidence="1">HYR1</strain>
    </source>
</reference>
<comment type="caution">
    <text evidence="1">The sequence shown here is derived from an EMBL/GenBank/DDBJ whole genome shotgun (WGS) entry which is preliminary data.</text>
</comment>
<keyword evidence="2" id="KW-1185">Reference proteome</keyword>
<dbReference type="Proteomes" id="UP000276133">
    <property type="component" value="Unassembled WGS sequence"/>
</dbReference>
<sequence length="30" mass="3161">MNPSGETMASCGLDGSLAEMECDQVHECSE</sequence>
<dbReference type="AlphaFoldDB" id="A0A3M7QJL6"/>
<evidence type="ECO:0000313" key="2">
    <source>
        <dbReference type="Proteomes" id="UP000276133"/>
    </source>
</evidence>
<dbReference type="EMBL" id="REGN01005987">
    <property type="protein sequence ID" value="RNA11324.1"/>
    <property type="molecule type" value="Genomic_DNA"/>
</dbReference>
<protein>
    <submittedName>
        <fullName evidence="1">Uncharacterized protein</fullName>
    </submittedName>
</protein>
<organism evidence="1 2">
    <name type="scientific">Brachionus plicatilis</name>
    <name type="common">Marine rotifer</name>
    <name type="synonym">Brachionus muelleri</name>
    <dbReference type="NCBI Taxonomy" id="10195"/>
    <lineage>
        <taxon>Eukaryota</taxon>
        <taxon>Metazoa</taxon>
        <taxon>Spiralia</taxon>
        <taxon>Gnathifera</taxon>
        <taxon>Rotifera</taxon>
        <taxon>Eurotatoria</taxon>
        <taxon>Monogononta</taxon>
        <taxon>Pseudotrocha</taxon>
        <taxon>Ploima</taxon>
        <taxon>Brachionidae</taxon>
        <taxon>Brachionus</taxon>
    </lineage>
</organism>
<name>A0A3M7QJL6_BRAPC</name>